<organism evidence="6 7">
    <name type="scientific">Fusarium flagelliforme</name>
    <dbReference type="NCBI Taxonomy" id="2675880"/>
    <lineage>
        <taxon>Eukaryota</taxon>
        <taxon>Fungi</taxon>
        <taxon>Dikarya</taxon>
        <taxon>Ascomycota</taxon>
        <taxon>Pezizomycotina</taxon>
        <taxon>Sordariomycetes</taxon>
        <taxon>Hypocreomycetidae</taxon>
        <taxon>Hypocreales</taxon>
        <taxon>Nectriaceae</taxon>
        <taxon>Fusarium</taxon>
        <taxon>Fusarium incarnatum-equiseti species complex</taxon>
    </lineage>
</organism>
<evidence type="ECO:0000256" key="4">
    <source>
        <dbReference type="ARBA" id="ARBA00022833"/>
    </source>
</evidence>
<evidence type="ECO:0000256" key="2">
    <source>
        <dbReference type="ARBA" id="ARBA00022723"/>
    </source>
</evidence>
<keyword evidence="4" id="KW-0862">Zinc</keyword>
<accession>A0A395M4W4</accession>
<dbReference type="Proteomes" id="UP000265631">
    <property type="component" value="Unassembled WGS sequence"/>
</dbReference>
<dbReference type="PANTHER" id="PTHR46481:SF10">
    <property type="entry name" value="ZINC FINGER BED DOMAIN-CONTAINING PROTEIN 39"/>
    <property type="match status" value="1"/>
</dbReference>
<sequence length="345" mass="40284">MTDFSAVGTQNIEKHLFREHGLVDKSGRRKPPALWKGKQEKTPSRNIVEMLNLDTSDPKEQAIANALIQRFDRDHFQRLLLKVGYITLDNAGNMDTAMEDIAETLGFDPKKRRVRCFGHVLNLVVKALLFGYKAEAFEAEIDGESISGAAQHEIWRKKGPIGKLHNLVHWIHRSDKLTYRLRALQEEFFQHSDNPKIRARKPVDVVRDNQTRWLSTLYKMRRGLLLRPFLEDLVEKVTLEFNKECRNGARRREEIPLCLREESLLGEKDWKVIELMDKVLLDFEEALRMLEGDAQSRVRKGGRIEAYGNMWDVASTYEFLMERLEEWKAAAENYPDPEHFRININ</sequence>
<dbReference type="InterPro" id="IPR012337">
    <property type="entry name" value="RNaseH-like_sf"/>
</dbReference>
<keyword evidence="2" id="KW-0479">Metal-binding</keyword>
<keyword evidence="7" id="KW-1185">Reference proteome</keyword>
<evidence type="ECO:0000256" key="5">
    <source>
        <dbReference type="ARBA" id="ARBA00023242"/>
    </source>
</evidence>
<protein>
    <submittedName>
        <fullName evidence="6">Restless-like transposase</fullName>
    </submittedName>
</protein>
<proteinExistence type="predicted"/>
<dbReference type="EMBL" id="PXXK01000757">
    <property type="protein sequence ID" value="RFN42192.1"/>
    <property type="molecule type" value="Genomic_DNA"/>
</dbReference>
<reference evidence="6 7" key="1">
    <citation type="journal article" date="2018" name="PLoS Pathog.">
        <title>Evolution of structural diversity of trichothecenes, a family of toxins produced by plant pathogenic and entomopathogenic fungi.</title>
        <authorList>
            <person name="Proctor R.H."/>
            <person name="McCormick S.P."/>
            <person name="Kim H.S."/>
            <person name="Cardoza R.E."/>
            <person name="Stanley A.M."/>
            <person name="Lindo L."/>
            <person name="Kelly A."/>
            <person name="Brown D.W."/>
            <person name="Lee T."/>
            <person name="Vaughan M.M."/>
            <person name="Alexander N.J."/>
            <person name="Busman M."/>
            <person name="Gutierrez S."/>
        </authorList>
    </citation>
    <scope>NUCLEOTIDE SEQUENCE [LARGE SCALE GENOMIC DNA]</scope>
    <source>
        <strain evidence="6 7">NRRL 13405</strain>
    </source>
</reference>
<evidence type="ECO:0000313" key="7">
    <source>
        <dbReference type="Proteomes" id="UP000265631"/>
    </source>
</evidence>
<name>A0A395M4W4_9HYPO</name>
<dbReference type="GO" id="GO:0008270">
    <property type="term" value="F:zinc ion binding"/>
    <property type="evidence" value="ECO:0007669"/>
    <property type="project" value="UniProtKB-KW"/>
</dbReference>
<keyword evidence="5" id="KW-0539">Nucleus</keyword>
<dbReference type="PANTHER" id="PTHR46481">
    <property type="entry name" value="ZINC FINGER BED DOMAIN-CONTAINING PROTEIN 4"/>
    <property type="match status" value="1"/>
</dbReference>
<evidence type="ECO:0000256" key="3">
    <source>
        <dbReference type="ARBA" id="ARBA00022771"/>
    </source>
</evidence>
<dbReference type="GO" id="GO:0005634">
    <property type="term" value="C:nucleus"/>
    <property type="evidence" value="ECO:0007669"/>
    <property type="project" value="UniProtKB-SubCell"/>
</dbReference>
<dbReference type="STRING" id="2594813.A0A395M4W4"/>
<dbReference type="InterPro" id="IPR052035">
    <property type="entry name" value="ZnF_BED_domain_contain"/>
</dbReference>
<dbReference type="AlphaFoldDB" id="A0A395M4W4"/>
<gene>
    <name evidence="6" type="ORF">FIE12Z_12858</name>
</gene>
<keyword evidence="3" id="KW-0863">Zinc-finger</keyword>
<comment type="caution">
    <text evidence="6">The sequence shown here is derived from an EMBL/GenBank/DDBJ whole genome shotgun (WGS) entry which is preliminary data.</text>
</comment>
<evidence type="ECO:0000256" key="1">
    <source>
        <dbReference type="ARBA" id="ARBA00004123"/>
    </source>
</evidence>
<evidence type="ECO:0000313" key="6">
    <source>
        <dbReference type="EMBL" id="RFN42192.1"/>
    </source>
</evidence>
<comment type="subcellular location">
    <subcellularLocation>
        <location evidence="1">Nucleus</location>
    </subcellularLocation>
</comment>
<dbReference type="SUPFAM" id="SSF53098">
    <property type="entry name" value="Ribonuclease H-like"/>
    <property type="match status" value="1"/>
</dbReference>
<feature type="non-terminal residue" evidence="6">
    <location>
        <position position="345"/>
    </location>
</feature>